<evidence type="ECO:0000313" key="11">
    <source>
        <dbReference type="Ensembl" id="ENSACAP00000040481.1"/>
    </source>
</evidence>
<reference evidence="11" key="1">
    <citation type="submission" date="2009-12" db="EMBL/GenBank/DDBJ databases">
        <title>The Genome Sequence of Anolis carolinensis (Green Anole Lizard).</title>
        <authorList>
            <consortium name="The Genome Sequencing Platform"/>
            <person name="Di Palma F."/>
            <person name="Alfoldi J."/>
            <person name="Heiman D."/>
            <person name="Young S."/>
            <person name="Grabherr M."/>
            <person name="Johnson J."/>
            <person name="Lander E.S."/>
            <person name="Lindblad-Toh K."/>
        </authorList>
    </citation>
    <scope>NUCLEOTIDE SEQUENCE [LARGE SCALE GENOMIC DNA]</scope>
    <source>
        <strain evidence="11">JBL SC #1</strain>
    </source>
</reference>
<dbReference type="GeneTree" id="ENSGT00940000156849"/>
<keyword evidence="3" id="KW-0328">Glycosyltransferase</keyword>
<dbReference type="GO" id="GO:0036438">
    <property type="term" value="P:maintenance of lens transparency"/>
    <property type="evidence" value="ECO:0007669"/>
    <property type="project" value="Ensembl"/>
</dbReference>
<evidence type="ECO:0000313" key="12">
    <source>
        <dbReference type="Proteomes" id="UP000001646"/>
    </source>
</evidence>
<keyword evidence="5" id="KW-0812">Transmembrane</keyword>
<dbReference type="AlphaFoldDB" id="A0A803TZ41"/>
<sequence>MPALSPFRRRCLFAAAAAFLLLGFGALLLLLDGGPAPPQPEPKPPLDLGEAGALRAQCASLLSGGKAFTWGSRLGTTWGRFSSCEDYLAGSHYLTQPLSTEEAAFPLAYVVTLHKDFATFERVFRALYAPHNVYCIHVDQKAPASYQQQVEELVGCFPNAFLVSKAEPVVYAGISRLQADINCMKDLLTSQVRWRYVLNMCGQDFPLKTNREIVQHLKAFRGKNITPGVPMPARYTLRIKYVYRQHMGKDASYMKRTSILKSRAPHNLTLHFGSAYIALTRPFVEFLFRDKRARDLLNWSKDTYSPDEHFWVTLNRIPGVPGSMPNATWEGGLRAIKWSDAEANHGGCHGHYVRSICIFGTGDLKWLLSNKNLFANKFELKTYPPTVECLELNLRERALNQSEIPVEPSWYL</sequence>
<dbReference type="GO" id="GO:0000139">
    <property type="term" value="C:Golgi membrane"/>
    <property type="evidence" value="ECO:0007669"/>
    <property type="project" value="UniProtKB-SubCell"/>
</dbReference>
<comment type="similarity">
    <text evidence="10">Belongs to the glycosyltransferase 14 family.</text>
</comment>
<evidence type="ECO:0000256" key="3">
    <source>
        <dbReference type="ARBA" id="ARBA00022676"/>
    </source>
</evidence>
<dbReference type="GO" id="GO:0034116">
    <property type="term" value="P:positive regulation of heterotypic cell-cell adhesion"/>
    <property type="evidence" value="ECO:0007669"/>
    <property type="project" value="Ensembl"/>
</dbReference>
<dbReference type="PANTHER" id="PTHR19297:SF183">
    <property type="entry name" value="N-ACETYLLACTOSAMINIDE BETA-1,6-N-ACETYLGLUCOSAMINYL-TRANSFERASE"/>
    <property type="match status" value="1"/>
</dbReference>
<keyword evidence="9" id="KW-0325">Glycoprotein</keyword>
<dbReference type="Proteomes" id="UP000001646">
    <property type="component" value="Unplaced"/>
</dbReference>
<dbReference type="InterPro" id="IPR003406">
    <property type="entry name" value="Glyco_trans_14"/>
</dbReference>
<evidence type="ECO:0000256" key="4">
    <source>
        <dbReference type="ARBA" id="ARBA00022679"/>
    </source>
</evidence>
<evidence type="ECO:0000256" key="7">
    <source>
        <dbReference type="ARBA" id="ARBA00022989"/>
    </source>
</evidence>
<organism evidence="11 12">
    <name type="scientific">Anolis carolinensis</name>
    <name type="common">Green anole</name>
    <name type="synonym">American chameleon</name>
    <dbReference type="NCBI Taxonomy" id="28377"/>
    <lineage>
        <taxon>Eukaryota</taxon>
        <taxon>Metazoa</taxon>
        <taxon>Chordata</taxon>
        <taxon>Craniata</taxon>
        <taxon>Vertebrata</taxon>
        <taxon>Euteleostomi</taxon>
        <taxon>Lepidosauria</taxon>
        <taxon>Squamata</taxon>
        <taxon>Bifurcata</taxon>
        <taxon>Unidentata</taxon>
        <taxon>Episquamata</taxon>
        <taxon>Toxicofera</taxon>
        <taxon>Iguania</taxon>
        <taxon>Dactyloidae</taxon>
        <taxon>Anolis</taxon>
    </lineage>
</organism>
<keyword evidence="7" id="KW-1133">Transmembrane helix</keyword>
<reference evidence="11" key="2">
    <citation type="submission" date="2025-08" db="UniProtKB">
        <authorList>
            <consortium name="Ensembl"/>
        </authorList>
    </citation>
    <scope>IDENTIFICATION</scope>
</reference>
<dbReference type="GO" id="GO:0008375">
    <property type="term" value="F:acetylglucosaminyltransferase activity"/>
    <property type="evidence" value="ECO:0000318"/>
    <property type="project" value="GO_Central"/>
</dbReference>
<evidence type="ECO:0000256" key="6">
    <source>
        <dbReference type="ARBA" id="ARBA00022968"/>
    </source>
</evidence>
<reference evidence="11" key="3">
    <citation type="submission" date="2025-09" db="UniProtKB">
        <authorList>
            <consortium name="Ensembl"/>
        </authorList>
    </citation>
    <scope>IDENTIFICATION</scope>
</reference>
<dbReference type="GO" id="GO:0070374">
    <property type="term" value="P:positive regulation of ERK1 and ERK2 cascade"/>
    <property type="evidence" value="ECO:0007669"/>
    <property type="project" value="Ensembl"/>
</dbReference>
<dbReference type="InParanoid" id="A0A803TZ41"/>
<name>A0A803TZ41_ANOCA</name>
<dbReference type="GO" id="GO:0051897">
    <property type="term" value="P:positive regulation of phosphatidylinositol 3-kinase/protein kinase B signal transduction"/>
    <property type="evidence" value="ECO:0007669"/>
    <property type="project" value="Ensembl"/>
</dbReference>
<evidence type="ECO:0000256" key="10">
    <source>
        <dbReference type="ARBA" id="ARBA00038150"/>
    </source>
</evidence>
<dbReference type="Pfam" id="PF02485">
    <property type="entry name" value="Branch"/>
    <property type="match status" value="1"/>
</dbReference>
<evidence type="ECO:0000256" key="5">
    <source>
        <dbReference type="ARBA" id="ARBA00022692"/>
    </source>
</evidence>
<comment type="pathway">
    <text evidence="2">Protein modification; protein glycosylation.</text>
</comment>
<keyword evidence="4" id="KW-0808">Transferase</keyword>
<evidence type="ECO:0000256" key="2">
    <source>
        <dbReference type="ARBA" id="ARBA00004922"/>
    </source>
</evidence>
<proteinExistence type="inferred from homology"/>
<keyword evidence="6" id="KW-0735">Signal-anchor</keyword>
<protein>
    <submittedName>
        <fullName evidence="11">Glucosaminyl (N-acetyl) transferase 2 (I blood group)</fullName>
    </submittedName>
</protein>
<dbReference type="GO" id="GO:0007179">
    <property type="term" value="P:transforming growth factor beta receptor signaling pathway"/>
    <property type="evidence" value="ECO:0000318"/>
    <property type="project" value="GO_Central"/>
</dbReference>
<keyword evidence="12" id="KW-1185">Reference proteome</keyword>
<gene>
    <name evidence="11" type="primary">GCNT2</name>
</gene>
<evidence type="ECO:0000256" key="1">
    <source>
        <dbReference type="ARBA" id="ARBA00004323"/>
    </source>
</evidence>
<evidence type="ECO:0000256" key="8">
    <source>
        <dbReference type="ARBA" id="ARBA00023136"/>
    </source>
</evidence>
<dbReference type="GO" id="GO:0008109">
    <property type="term" value="F:N-acetyllactosaminide beta-1,6-N-acetylglucosaminyltransferase activity"/>
    <property type="evidence" value="ECO:0007669"/>
    <property type="project" value="Ensembl"/>
</dbReference>
<dbReference type="PANTHER" id="PTHR19297">
    <property type="entry name" value="GLYCOSYLTRANSFERASE 14 FAMILY MEMBER"/>
    <property type="match status" value="1"/>
</dbReference>
<dbReference type="Bgee" id="ENSACAG00000022350">
    <property type="expression patterns" value="Expressed in adrenal gland and 6 other cell types or tissues"/>
</dbReference>
<dbReference type="Ensembl" id="ENSACAT00000056319.1">
    <property type="protein sequence ID" value="ENSACAP00000040481.1"/>
    <property type="gene ID" value="ENSACAG00000022350.3"/>
</dbReference>
<keyword evidence="8" id="KW-0472">Membrane</keyword>
<evidence type="ECO:0000256" key="9">
    <source>
        <dbReference type="ARBA" id="ARBA00023180"/>
    </source>
</evidence>
<dbReference type="GO" id="GO:0010812">
    <property type="term" value="P:negative regulation of cell-substrate adhesion"/>
    <property type="evidence" value="ECO:0007669"/>
    <property type="project" value="Ensembl"/>
</dbReference>
<dbReference type="FunCoup" id="A0A803TZ41">
    <property type="interactions" value="2"/>
</dbReference>
<accession>A0A803TZ41</accession>
<comment type="subcellular location">
    <subcellularLocation>
        <location evidence="1">Golgi apparatus membrane</location>
        <topology evidence="1">Single-pass type II membrane protein</topology>
    </subcellularLocation>
</comment>
<dbReference type="GO" id="GO:0030335">
    <property type="term" value="P:positive regulation of cell migration"/>
    <property type="evidence" value="ECO:0007669"/>
    <property type="project" value="Ensembl"/>
</dbReference>
<dbReference type="GO" id="GO:0010608">
    <property type="term" value="P:post-transcriptional regulation of gene expression"/>
    <property type="evidence" value="ECO:0007669"/>
    <property type="project" value="Ensembl"/>
</dbReference>
<dbReference type="GO" id="GO:0010718">
    <property type="term" value="P:positive regulation of epithelial to mesenchymal transition"/>
    <property type="evidence" value="ECO:0007669"/>
    <property type="project" value="Ensembl"/>
</dbReference>